<reference evidence="2" key="2">
    <citation type="submission" date="2013-05" db="EMBL/GenBank/DDBJ databases">
        <authorList>
            <person name="Carter J.-M."/>
            <person name="Baker S.C."/>
            <person name="Pink R."/>
            <person name="Carter D.R.F."/>
            <person name="Collins A."/>
            <person name="Tomlin J."/>
            <person name="Gibbs M."/>
            <person name="Breuker C.J."/>
        </authorList>
    </citation>
    <scope>NUCLEOTIDE SEQUENCE</scope>
    <source>
        <tissue evidence="2">Ovary</tissue>
    </source>
</reference>
<evidence type="ECO:0000313" key="2">
    <source>
        <dbReference type="EMBL" id="JAA91985.1"/>
    </source>
</evidence>
<dbReference type="EMBL" id="GAIX01000575">
    <property type="protein sequence ID" value="JAA91985.1"/>
    <property type="molecule type" value="Transcribed_RNA"/>
</dbReference>
<evidence type="ECO:0000256" key="1">
    <source>
        <dbReference type="SAM" id="MobiDB-lite"/>
    </source>
</evidence>
<sequence length="68" mass="7632">MAARPRARRRGRSGALSLVEGLPLRIPNSNETLLLPRYLTYWRRSRFSGGTEQSSRARSRDTRVGGCG</sequence>
<dbReference type="AlphaFoldDB" id="S4PRR7"/>
<feature type="region of interest" description="Disordered" evidence="1">
    <location>
        <begin position="47"/>
        <end position="68"/>
    </location>
</feature>
<name>S4PRR7_9NEOP</name>
<protein>
    <submittedName>
        <fullName evidence="2">Uncharacterized protein</fullName>
    </submittedName>
</protein>
<accession>S4PRR7</accession>
<feature type="non-terminal residue" evidence="2">
    <location>
        <position position="68"/>
    </location>
</feature>
<reference evidence="2" key="1">
    <citation type="journal article" date="2013" name="BMC Genomics">
        <title>Unscrambling butterfly oogenesis.</title>
        <authorList>
            <person name="Carter J.M."/>
            <person name="Baker S.C."/>
            <person name="Pink R."/>
            <person name="Carter D.R."/>
            <person name="Collins A."/>
            <person name="Tomlin J."/>
            <person name="Gibbs M."/>
            <person name="Breuker C.J."/>
        </authorList>
    </citation>
    <scope>NUCLEOTIDE SEQUENCE</scope>
    <source>
        <tissue evidence="2">Ovary</tissue>
    </source>
</reference>
<feature type="compositionally biased region" description="Basic and acidic residues" evidence="1">
    <location>
        <begin position="58"/>
        <end position="68"/>
    </location>
</feature>
<proteinExistence type="predicted"/>
<organism evidence="2">
    <name type="scientific">Pararge aegeria</name>
    <name type="common">speckled wood butterfly</name>
    <dbReference type="NCBI Taxonomy" id="116150"/>
    <lineage>
        <taxon>Eukaryota</taxon>
        <taxon>Metazoa</taxon>
        <taxon>Ecdysozoa</taxon>
        <taxon>Arthropoda</taxon>
        <taxon>Hexapoda</taxon>
        <taxon>Insecta</taxon>
        <taxon>Pterygota</taxon>
        <taxon>Neoptera</taxon>
        <taxon>Endopterygota</taxon>
        <taxon>Lepidoptera</taxon>
        <taxon>Glossata</taxon>
        <taxon>Ditrysia</taxon>
        <taxon>Papilionoidea</taxon>
        <taxon>Nymphalidae</taxon>
        <taxon>Satyrinae</taxon>
        <taxon>Satyrini</taxon>
        <taxon>Parargina</taxon>
        <taxon>Pararge</taxon>
    </lineage>
</organism>